<dbReference type="EMBL" id="MU860051">
    <property type="protein sequence ID" value="KAK4239966.1"/>
    <property type="molecule type" value="Genomic_DNA"/>
</dbReference>
<keyword evidence="2" id="KW-1133">Transmembrane helix</keyword>
<sequence length="488" mass="55301">MDWAPVVEPFIEGLCLDDFEYDIPWPENSGPPTVLRYQGGNFDHFELQTDDDWKTWFESDVFKSDAPGNESSSGDQSSGFHVLLSPRVESLSIKMLSPAAEVPRPHYYLPFSLPRWAKITGAFRLHRAILYATKNNKTSYTFHRHAHGHRTNTLELHTAVAASYERPYSFSLSCTYFKNRKLSLAVLYSCDSNQVSRVAELLEASPEVASHPWLIAGVFAELQLNRMQALVDRVHLDSDPNNHQILLPLLDSLSKSQLWERYDVVLKVVTSAKETEEEVRTTRAQLKQIADKFAEEKRRWEEQLGSKNGAEQTDKQDDCLEDADRFINRFRDIDMELNCLMTQCRVAAEQQIQAGGMLQSELSRREAVAGRVQAKLGTFLAQIATFYLPVTSVATIFAVPAFKFENRWLDTNFRPVDDAPSSPSSSADSTKPVFSGYAIIYLLISVSMTAITMIAFFYAKRHATYDKDDDKAVRLAEEGQGRWISVSP</sequence>
<keyword evidence="4" id="KW-1185">Reference proteome</keyword>
<gene>
    <name evidence="3" type="ORF">C8A03DRAFT_31982</name>
</gene>
<dbReference type="Proteomes" id="UP001303760">
    <property type="component" value="Unassembled WGS sequence"/>
</dbReference>
<proteinExistence type="predicted"/>
<reference evidence="3" key="2">
    <citation type="submission" date="2023-05" db="EMBL/GenBank/DDBJ databases">
        <authorList>
            <consortium name="Lawrence Berkeley National Laboratory"/>
            <person name="Steindorff A."/>
            <person name="Hensen N."/>
            <person name="Bonometti L."/>
            <person name="Westerberg I."/>
            <person name="Brannstrom I.O."/>
            <person name="Guillou S."/>
            <person name="Cros-Aarteil S."/>
            <person name="Calhoun S."/>
            <person name="Haridas S."/>
            <person name="Kuo A."/>
            <person name="Mondo S."/>
            <person name="Pangilinan J."/>
            <person name="Riley R."/>
            <person name="Labutti K."/>
            <person name="Andreopoulos B."/>
            <person name="Lipzen A."/>
            <person name="Chen C."/>
            <person name="Yanf M."/>
            <person name="Daum C."/>
            <person name="Ng V."/>
            <person name="Clum A."/>
            <person name="Ohm R."/>
            <person name="Martin F."/>
            <person name="Silar P."/>
            <person name="Natvig D."/>
            <person name="Lalanne C."/>
            <person name="Gautier V."/>
            <person name="Ament-Velasquez S.L."/>
            <person name="Kruys A."/>
            <person name="Hutchinson M.I."/>
            <person name="Powell A.J."/>
            <person name="Barry K."/>
            <person name="Miller A.N."/>
            <person name="Grigoriev I.V."/>
            <person name="Debuchy R."/>
            <person name="Gladieux P."/>
            <person name="Thoren M.H."/>
            <person name="Johannesson H."/>
        </authorList>
    </citation>
    <scope>NUCLEOTIDE SEQUENCE</scope>
    <source>
        <strain evidence="3">CBS 532.94</strain>
    </source>
</reference>
<evidence type="ECO:0000313" key="4">
    <source>
        <dbReference type="Proteomes" id="UP001303760"/>
    </source>
</evidence>
<feature type="coiled-coil region" evidence="1">
    <location>
        <begin position="272"/>
        <end position="303"/>
    </location>
</feature>
<feature type="transmembrane region" description="Helical" evidence="2">
    <location>
        <begin position="379"/>
        <end position="402"/>
    </location>
</feature>
<feature type="non-terminal residue" evidence="3">
    <location>
        <position position="488"/>
    </location>
</feature>
<reference evidence="3" key="1">
    <citation type="journal article" date="2023" name="Mol. Phylogenet. Evol.">
        <title>Genome-scale phylogeny and comparative genomics of the fungal order Sordariales.</title>
        <authorList>
            <person name="Hensen N."/>
            <person name="Bonometti L."/>
            <person name="Westerberg I."/>
            <person name="Brannstrom I.O."/>
            <person name="Guillou S."/>
            <person name="Cros-Aarteil S."/>
            <person name="Calhoun S."/>
            <person name="Haridas S."/>
            <person name="Kuo A."/>
            <person name="Mondo S."/>
            <person name="Pangilinan J."/>
            <person name="Riley R."/>
            <person name="LaButti K."/>
            <person name="Andreopoulos B."/>
            <person name="Lipzen A."/>
            <person name="Chen C."/>
            <person name="Yan M."/>
            <person name="Daum C."/>
            <person name="Ng V."/>
            <person name="Clum A."/>
            <person name="Steindorff A."/>
            <person name="Ohm R.A."/>
            <person name="Martin F."/>
            <person name="Silar P."/>
            <person name="Natvig D.O."/>
            <person name="Lalanne C."/>
            <person name="Gautier V."/>
            <person name="Ament-Velasquez S.L."/>
            <person name="Kruys A."/>
            <person name="Hutchinson M.I."/>
            <person name="Powell A.J."/>
            <person name="Barry K."/>
            <person name="Miller A.N."/>
            <person name="Grigoriev I.V."/>
            <person name="Debuchy R."/>
            <person name="Gladieux P."/>
            <person name="Hiltunen Thoren M."/>
            <person name="Johannesson H."/>
        </authorList>
    </citation>
    <scope>NUCLEOTIDE SEQUENCE</scope>
    <source>
        <strain evidence="3">CBS 532.94</strain>
    </source>
</reference>
<dbReference type="AlphaFoldDB" id="A0AAN7CEA0"/>
<keyword evidence="2" id="KW-0472">Membrane</keyword>
<keyword evidence="2" id="KW-0812">Transmembrane</keyword>
<evidence type="ECO:0000313" key="3">
    <source>
        <dbReference type="EMBL" id="KAK4239966.1"/>
    </source>
</evidence>
<keyword evidence="1" id="KW-0175">Coiled coil</keyword>
<evidence type="ECO:0000256" key="1">
    <source>
        <dbReference type="SAM" id="Coils"/>
    </source>
</evidence>
<accession>A0AAN7CEA0</accession>
<protein>
    <submittedName>
        <fullName evidence="3">Uncharacterized protein</fullName>
    </submittedName>
</protein>
<comment type="caution">
    <text evidence="3">The sequence shown here is derived from an EMBL/GenBank/DDBJ whole genome shotgun (WGS) entry which is preliminary data.</text>
</comment>
<feature type="transmembrane region" description="Helical" evidence="2">
    <location>
        <begin position="438"/>
        <end position="459"/>
    </location>
</feature>
<organism evidence="3 4">
    <name type="scientific">Achaetomium macrosporum</name>
    <dbReference type="NCBI Taxonomy" id="79813"/>
    <lineage>
        <taxon>Eukaryota</taxon>
        <taxon>Fungi</taxon>
        <taxon>Dikarya</taxon>
        <taxon>Ascomycota</taxon>
        <taxon>Pezizomycotina</taxon>
        <taxon>Sordariomycetes</taxon>
        <taxon>Sordariomycetidae</taxon>
        <taxon>Sordariales</taxon>
        <taxon>Chaetomiaceae</taxon>
        <taxon>Achaetomium</taxon>
    </lineage>
</organism>
<name>A0AAN7CEA0_9PEZI</name>
<evidence type="ECO:0000256" key="2">
    <source>
        <dbReference type="SAM" id="Phobius"/>
    </source>
</evidence>